<evidence type="ECO:0000313" key="2">
    <source>
        <dbReference type="EMBL" id="GFO36603.1"/>
    </source>
</evidence>
<keyword evidence="3" id="KW-1185">Reference proteome</keyword>
<reference evidence="2 3" key="1">
    <citation type="journal article" date="2021" name="Elife">
        <title>Chloroplast acquisition without the gene transfer in kleptoplastic sea slugs, Plakobranchus ocellatus.</title>
        <authorList>
            <person name="Maeda T."/>
            <person name="Takahashi S."/>
            <person name="Yoshida T."/>
            <person name="Shimamura S."/>
            <person name="Takaki Y."/>
            <person name="Nagai Y."/>
            <person name="Toyoda A."/>
            <person name="Suzuki Y."/>
            <person name="Arimoto A."/>
            <person name="Ishii H."/>
            <person name="Satoh N."/>
            <person name="Nishiyama T."/>
            <person name="Hasebe M."/>
            <person name="Maruyama T."/>
            <person name="Minagawa J."/>
            <person name="Obokata J."/>
            <person name="Shigenobu S."/>
        </authorList>
    </citation>
    <scope>NUCLEOTIDE SEQUENCE [LARGE SCALE GENOMIC DNA]</scope>
</reference>
<feature type="region of interest" description="Disordered" evidence="1">
    <location>
        <begin position="24"/>
        <end position="43"/>
    </location>
</feature>
<protein>
    <submittedName>
        <fullName evidence="2">Uncharacterized protein</fullName>
    </submittedName>
</protein>
<accession>A0AAV4CXH0</accession>
<evidence type="ECO:0000256" key="1">
    <source>
        <dbReference type="SAM" id="MobiDB-lite"/>
    </source>
</evidence>
<name>A0AAV4CXH0_9GAST</name>
<comment type="caution">
    <text evidence="2">The sequence shown here is derived from an EMBL/GenBank/DDBJ whole genome shotgun (WGS) entry which is preliminary data.</text>
</comment>
<gene>
    <name evidence="2" type="ORF">PoB_006310800</name>
</gene>
<dbReference type="Proteomes" id="UP000735302">
    <property type="component" value="Unassembled WGS sequence"/>
</dbReference>
<feature type="region of interest" description="Disordered" evidence="1">
    <location>
        <begin position="49"/>
        <end position="71"/>
    </location>
</feature>
<dbReference type="AlphaFoldDB" id="A0AAV4CXH0"/>
<dbReference type="EMBL" id="BLXT01007114">
    <property type="protein sequence ID" value="GFO36603.1"/>
    <property type="molecule type" value="Genomic_DNA"/>
</dbReference>
<organism evidence="2 3">
    <name type="scientific">Plakobranchus ocellatus</name>
    <dbReference type="NCBI Taxonomy" id="259542"/>
    <lineage>
        <taxon>Eukaryota</taxon>
        <taxon>Metazoa</taxon>
        <taxon>Spiralia</taxon>
        <taxon>Lophotrochozoa</taxon>
        <taxon>Mollusca</taxon>
        <taxon>Gastropoda</taxon>
        <taxon>Heterobranchia</taxon>
        <taxon>Euthyneura</taxon>
        <taxon>Panpulmonata</taxon>
        <taxon>Sacoglossa</taxon>
        <taxon>Placobranchoidea</taxon>
        <taxon>Plakobranchidae</taxon>
        <taxon>Plakobranchus</taxon>
    </lineage>
</organism>
<sequence>MKQRDTMRKAERLEGVKEIHDILQREENGKTTSENGQPMKQRDTLRKAERLEGVKEIHDILQRDPKDGNST</sequence>
<evidence type="ECO:0000313" key="3">
    <source>
        <dbReference type="Proteomes" id="UP000735302"/>
    </source>
</evidence>
<proteinExistence type="predicted"/>